<dbReference type="SMART" id="SM00267">
    <property type="entry name" value="GGDEF"/>
    <property type="match status" value="1"/>
</dbReference>
<dbReference type="SUPFAM" id="SSF55073">
    <property type="entry name" value="Nucleotide cyclase"/>
    <property type="match status" value="1"/>
</dbReference>
<evidence type="ECO:0000313" key="5">
    <source>
        <dbReference type="EMBL" id="GAA3984559.1"/>
    </source>
</evidence>
<feature type="transmembrane region" description="Helical" evidence="3">
    <location>
        <begin position="160"/>
        <end position="184"/>
    </location>
</feature>
<keyword evidence="6" id="KW-1185">Reference proteome</keyword>
<feature type="transmembrane region" description="Helical" evidence="3">
    <location>
        <begin position="18"/>
        <end position="40"/>
    </location>
</feature>
<evidence type="ECO:0000256" key="2">
    <source>
        <dbReference type="ARBA" id="ARBA00034247"/>
    </source>
</evidence>
<organism evidence="5 6">
    <name type="scientific">Comamonas faecalis</name>
    <dbReference type="NCBI Taxonomy" id="1387849"/>
    <lineage>
        <taxon>Bacteria</taxon>
        <taxon>Pseudomonadati</taxon>
        <taxon>Pseudomonadota</taxon>
        <taxon>Betaproteobacteria</taxon>
        <taxon>Burkholderiales</taxon>
        <taxon>Comamonadaceae</taxon>
        <taxon>Comamonas</taxon>
    </lineage>
</organism>
<keyword evidence="3" id="KW-0812">Transmembrane</keyword>
<name>A0ABP7QLS4_9BURK</name>
<feature type="transmembrane region" description="Helical" evidence="3">
    <location>
        <begin position="74"/>
        <end position="95"/>
    </location>
</feature>
<evidence type="ECO:0000256" key="1">
    <source>
        <dbReference type="ARBA" id="ARBA00012528"/>
    </source>
</evidence>
<proteinExistence type="predicted"/>
<dbReference type="Proteomes" id="UP001501627">
    <property type="component" value="Unassembled WGS sequence"/>
</dbReference>
<keyword evidence="3" id="KW-1133">Transmembrane helix</keyword>
<dbReference type="NCBIfam" id="TIGR00254">
    <property type="entry name" value="GGDEF"/>
    <property type="match status" value="1"/>
</dbReference>
<evidence type="ECO:0000256" key="3">
    <source>
        <dbReference type="SAM" id="Phobius"/>
    </source>
</evidence>
<comment type="catalytic activity">
    <reaction evidence="2">
        <text>2 GTP = 3',3'-c-di-GMP + 2 diphosphate</text>
        <dbReference type="Rhea" id="RHEA:24898"/>
        <dbReference type="ChEBI" id="CHEBI:33019"/>
        <dbReference type="ChEBI" id="CHEBI:37565"/>
        <dbReference type="ChEBI" id="CHEBI:58805"/>
        <dbReference type="EC" id="2.7.7.65"/>
    </reaction>
</comment>
<protein>
    <recommendedName>
        <fullName evidence="1">diguanylate cyclase</fullName>
        <ecNumber evidence="1">2.7.7.65</ecNumber>
    </recommendedName>
</protein>
<reference evidence="6" key="1">
    <citation type="journal article" date="2019" name="Int. J. Syst. Evol. Microbiol.">
        <title>The Global Catalogue of Microorganisms (GCM) 10K type strain sequencing project: providing services to taxonomists for standard genome sequencing and annotation.</title>
        <authorList>
            <consortium name="The Broad Institute Genomics Platform"/>
            <consortium name="The Broad Institute Genome Sequencing Center for Infectious Disease"/>
            <person name="Wu L."/>
            <person name="Ma J."/>
        </authorList>
    </citation>
    <scope>NUCLEOTIDE SEQUENCE [LARGE SCALE GENOMIC DNA]</scope>
    <source>
        <strain evidence="6">JCM 17561</strain>
    </source>
</reference>
<dbReference type="PANTHER" id="PTHR45138:SF9">
    <property type="entry name" value="DIGUANYLATE CYCLASE DGCM-RELATED"/>
    <property type="match status" value="1"/>
</dbReference>
<dbReference type="PROSITE" id="PS50887">
    <property type="entry name" value="GGDEF"/>
    <property type="match status" value="1"/>
</dbReference>
<feature type="transmembrane region" description="Helical" evidence="3">
    <location>
        <begin position="129"/>
        <end position="148"/>
    </location>
</feature>
<dbReference type="EC" id="2.7.7.65" evidence="1"/>
<dbReference type="CDD" id="cd01949">
    <property type="entry name" value="GGDEF"/>
    <property type="match status" value="1"/>
</dbReference>
<keyword evidence="3" id="KW-0472">Membrane</keyword>
<dbReference type="InterPro" id="IPR029787">
    <property type="entry name" value="Nucleotide_cyclase"/>
</dbReference>
<dbReference type="Gene3D" id="3.30.70.270">
    <property type="match status" value="1"/>
</dbReference>
<dbReference type="Pfam" id="PF00990">
    <property type="entry name" value="GGDEF"/>
    <property type="match status" value="1"/>
</dbReference>
<sequence length="399" mass="42728">MRSYCCFRRPLMRPSLDVFTLLVAIAAASLTMALALFATLTRRREGLGLWAVGLVLHTVAYVLLALRGQVSDWASVWLANILLSASLALVLAAIARFHARALPWLGMGVPVLVSALGFALWLHDVRLRVVLAGVVLAVQMGMAIRALWHPDRPPALRGAVLLTLAQGLQAALLLVRAVAVLLLGAPEGAAIQPGGMQAAVFLLVFVVVVLSSLGFILMAKDRADALNHYQATHDALTGVANRRALIATLERDLACAVRQRRPYALLLIDVDHFKAFNDAHGHLAGDAVLRHIAQLLATRVRAQDLVGRYGGEELLVLLPGTDSDGALALARTLRRQVEQTPCEWQGRPLTVTASIGVYAGCPRVGQGWEALIGAADGALYRAKAGGRNRVDVQQDVPAT</sequence>
<dbReference type="PANTHER" id="PTHR45138">
    <property type="entry name" value="REGULATORY COMPONENTS OF SENSORY TRANSDUCTION SYSTEM"/>
    <property type="match status" value="1"/>
</dbReference>
<comment type="caution">
    <text evidence="5">The sequence shown here is derived from an EMBL/GenBank/DDBJ whole genome shotgun (WGS) entry which is preliminary data.</text>
</comment>
<feature type="transmembrane region" description="Helical" evidence="3">
    <location>
        <begin position="102"/>
        <end position="123"/>
    </location>
</feature>
<accession>A0ABP7QLS4</accession>
<dbReference type="InterPro" id="IPR050469">
    <property type="entry name" value="Diguanylate_Cyclase"/>
</dbReference>
<dbReference type="InterPro" id="IPR000160">
    <property type="entry name" value="GGDEF_dom"/>
</dbReference>
<feature type="transmembrane region" description="Helical" evidence="3">
    <location>
        <begin position="47"/>
        <end position="68"/>
    </location>
</feature>
<dbReference type="EMBL" id="BAABBP010000003">
    <property type="protein sequence ID" value="GAA3984559.1"/>
    <property type="molecule type" value="Genomic_DNA"/>
</dbReference>
<gene>
    <name evidence="5" type="ORF">GCM10022279_04750</name>
</gene>
<feature type="transmembrane region" description="Helical" evidence="3">
    <location>
        <begin position="196"/>
        <end position="219"/>
    </location>
</feature>
<feature type="domain" description="GGDEF" evidence="4">
    <location>
        <begin position="261"/>
        <end position="395"/>
    </location>
</feature>
<evidence type="ECO:0000259" key="4">
    <source>
        <dbReference type="PROSITE" id="PS50887"/>
    </source>
</evidence>
<evidence type="ECO:0000313" key="6">
    <source>
        <dbReference type="Proteomes" id="UP001501627"/>
    </source>
</evidence>
<dbReference type="InterPro" id="IPR043128">
    <property type="entry name" value="Rev_trsase/Diguanyl_cyclase"/>
</dbReference>